<reference evidence="5" key="1">
    <citation type="submission" date="2025-08" db="UniProtKB">
        <authorList>
            <consortium name="RefSeq"/>
        </authorList>
    </citation>
    <scope>IDENTIFICATION</scope>
    <source>
        <tissue evidence="5">Testes</tissue>
    </source>
</reference>
<dbReference type="SUPFAM" id="SSF52499">
    <property type="entry name" value="Isochorismatase-like hydrolases"/>
    <property type="match status" value="1"/>
</dbReference>
<evidence type="ECO:0000256" key="2">
    <source>
        <dbReference type="ARBA" id="ARBA00040688"/>
    </source>
</evidence>
<dbReference type="InterPro" id="IPR000868">
    <property type="entry name" value="Isochorismatase-like_dom"/>
</dbReference>
<dbReference type="PANTHER" id="PTHR14119">
    <property type="entry name" value="HYDROLASE"/>
    <property type="match status" value="1"/>
</dbReference>
<feature type="domain" description="Isochorismatase-like" evidence="3">
    <location>
        <begin position="15"/>
        <end position="163"/>
    </location>
</feature>
<dbReference type="Proteomes" id="UP000694865">
    <property type="component" value="Unplaced"/>
</dbReference>
<evidence type="ECO:0000313" key="4">
    <source>
        <dbReference type="Proteomes" id="UP000694865"/>
    </source>
</evidence>
<dbReference type="CDD" id="cd01012">
    <property type="entry name" value="YcaC_related"/>
    <property type="match status" value="1"/>
</dbReference>
<dbReference type="Gene3D" id="3.40.50.850">
    <property type="entry name" value="Isochorismatase-like"/>
    <property type="match status" value="1"/>
</dbReference>
<accession>A0ABM0GR12</accession>
<comment type="similarity">
    <text evidence="1">Belongs to the isochorismatase family.</text>
</comment>
<gene>
    <name evidence="5" type="primary">LOC100367120</name>
</gene>
<dbReference type="RefSeq" id="XP_002735417.1">
    <property type="nucleotide sequence ID" value="XM_002735371.2"/>
</dbReference>
<name>A0ABM0GR12_SACKO</name>
<evidence type="ECO:0000313" key="5">
    <source>
        <dbReference type="RefSeq" id="XP_002735417.1"/>
    </source>
</evidence>
<dbReference type="InterPro" id="IPR050993">
    <property type="entry name" value="Isochorismatase_domain"/>
</dbReference>
<keyword evidence="4" id="KW-1185">Reference proteome</keyword>
<organism evidence="4 5">
    <name type="scientific">Saccoglossus kowalevskii</name>
    <name type="common">Acorn worm</name>
    <dbReference type="NCBI Taxonomy" id="10224"/>
    <lineage>
        <taxon>Eukaryota</taxon>
        <taxon>Metazoa</taxon>
        <taxon>Hemichordata</taxon>
        <taxon>Enteropneusta</taxon>
        <taxon>Harrimaniidae</taxon>
        <taxon>Saccoglossus</taxon>
    </lineage>
</organism>
<evidence type="ECO:0000256" key="1">
    <source>
        <dbReference type="ARBA" id="ARBA00006336"/>
    </source>
</evidence>
<dbReference type="InterPro" id="IPR036380">
    <property type="entry name" value="Isochorismatase-like_sf"/>
</dbReference>
<dbReference type="PANTHER" id="PTHR14119:SF17">
    <property type="entry name" value="ISOCHORISMATASE DOMAIN-CONTAINING PROTEIN 1"/>
    <property type="match status" value="1"/>
</dbReference>
<proteinExistence type="inferred from homology"/>
<dbReference type="GeneID" id="100367120"/>
<protein>
    <recommendedName>
        <fullName evidence="2">Isochorismatase domain-containing protein 1</fullName>
    </recommendedName>
</protein>
<evidence type="ECO:0000259" key="3">
    <source>
        <dbReference type="Pfam" id="PF00857"/>
    </source>
</evidence>
<sequence>MAAHTVLGNLSIENTAIFLCDMQEKFRPHIKYFNDILTVSQRVVQASKILGIPLIVTEQYPKGLGSTVSELDVSHAKGIYPKTKFSMVVPEVENAMKEIPNLKSVVLLGIEAHVCIQQTTLDLLTEGVEVHIVADATSSRSQMDRTFAFSRLRQAGAIITTSEAVLLQLVADKDHDKFKEIQGLIKISAPMSGLESSL</sequence>
<dbReference type="Pfam" id="PF00857">
    <property type="entry name" value="Isochorismatase"/>
    <property type="match status" value="1"/>
</dbReference>